<dbReference type="Proteomes" id="UP001408789">
    <property type="component" value="Unassembled WGS sequence"/>
</dbReference>
<feature type="domain" description="Late embryogenesis abundant protein LEA-2 subgroup" evidence="6">
    <location>
        <begin position="80"/>
        <end position="180"/>
    </location>
</feature>
<keyword evidence="8" id="KW-1185">Reference proteome</keyword>
<evidence type="ECO:0000256" key="5">
    <source>
        <dbReference type="SAM" id="Phobius"/>
    </source>
</evidence>
<keyword evidence="3 5" id="KW-1133">Transmembrane helix</keyword>
<dbReference type="PANTHER" id="PTHR31415:SF166">
    <property type="entry name" value="LATE EMBRYOGENESIS ABUNDANT (LEA) HYDROXYPROLINE-RICH GLYCOPROTEIN FAMILY"/>
    <property type="match status" value="1"/>
</dbReference>
<dbReference type="GO" id="GO:0009506">
    <property type="term" value="C:plasmodesma"/>
    <property type="evidence" value="ECO:0007669"/>
    <property type="project" value="TreeGrafter"/>
</dbReference>
<evidence type="ECO:0000259" key="6">
    <source>
        <dbReference type="Pfam" id="PF03168"/>
    </source>
</evidence>
<comment type="caution">
    <text evidence="7">The sequence shown here is derived from an EMBL/GenBank/DDBJ whole genome shotgun (WGS) entry which is preliminary data.</text>
</comment>
<evidence type="ECO:0000256" key="3">
    <source>
        <dbReference type="ARBA" id="ARBA00022989"/>
    </source>
</evidence>
<evidence type="ECO:0000256" key="1">
    <source>
        <dbReference type="ARBA" id="ARBA00004167"/>
    </source>
</evidence>
<sequence length="216" mass="24436">MCTYDKHRCETLSCVLCIIFILLIIVVAIFAFFFVFVYIPDLLLHPPIPSPEFTLLGLKLYAFNFSTTNSTLTTTLQIDISCRNSNNDHAFHFDKLEVYASYMKQRITLPTTIPPSYLGSPKFTIWSPYLNGTDVPLSRDLAMALAEDETAGTVLVNVEVTGRLRLRHLFTFRNRLKVNCPRYLMLGNKKNGSDEVGSAVKNPFVDGCPVDVSKRR</sequence>
<dbReference type="GO" id="GO:0005886">
    <property type="term" value="C:plasma membrane"/>
    <property type="evidence" value="ECO:0007669"/>
    <property type="project" value="TreeGrafter"/>
</dbReference>
<keyword evidence="2 5" id="KW-0812">Transmembrane</keyword>
<comment type="subcellular location">
    <subcellularLocation>
        <location evidence="1">Membrane</location>
        <topology evidence="1">Single-pass membrane protein</topology>
    </subcellularLocation>
</comment>
<dbReference type="InterPro" id="IPR004864">
    <property type="entry name" value="LEA_2"/>
</dbReference>
<keyword evidence="4 5" id="KW-0472">Membrane</keyword>
<feature type="transmembrane region" description="Helical" evidence="5">
    <location>
        <begin position="12"/>
        <end position="39"/>
    </location>
</feature>
<evidence type="ECO:0000313" key="8">
    <source>
        <dbReference type="Proteomes" id="UP001408789"/>
    </source>
</evidence>
<accession>A0AAP0CR81</accession>
<dbReference type="EMBL" id="JBCNJP010000021">
    <property type="protein sequence ID" value="KAK9059088.1"/>
    <property type="molecule type" value="Genomic_DNA"/>
</dbReference>
<reference evidence="7 8" key="1">
    <citation type="submission" date="2024-04" db="EMBL/GenBank/DDBJ databases">
        <title>The reference genome of an endangered Asteraceae, Deinandra increscens subsp. villosa, native to the Central Coast of California.</title>
        <authorList>
            <person name="Guilliams M."/>
            <person name="Hasenstab-Lehman K."/>
            <person name="Meyer R."/>
            <person name="Mcevoy S."/>
        </authorList>
    </citation>
    <scope>NUCLEOTIDE SEQUENCE [LARGE SCALE GENOMIC DNA]</scope>
    <source>
        <tissue evidence="7">Leaf</tissue>
    </source>
</reference>
<dbReference type="AlphaFoldDB" id="A0AAP0CR81"/>
<gene>
    <name evidence="7" type="ORF">SSX86_021707</name>
</gene>
<protein>
    <recommendedName>
        <fullName evidence="6">Late embryogenesis abundant protein LEA-2 subgroup domain-containing protein</fullName>
    </recommendedName>
</protein>
<proteinExistence type="predicted"/>
<dbReference type="GO" id="GO:0098542">
    <property type="term" value="P:defense response to other organism"/>
    <property type="evidence" value="ECO:0007669"/>
    <property type="project" value="InterPro"/>
</dbReference>
<dbReference type="PANTHER" id="PTHR31415">
    <property type="entry name" value="OS05G0367900 PROTEIN"/>
    <property type="match status" value="1"/>
</dbReference>
<dbReference type="InterPro" id="IPR044839">
    <property type="entry name" value="NDR1-like"/>
</dbReference>
<evidence type="ECO:0000256" key="2">
    <source>
        <dbReference type="ARBA" id="ARBA00022692"/>
    </source>
</evidence>
<dbReference type="Pfam" id="PF03168">
    <property type="entry name" value="LEA_2"/>
    <property type="match status" value="1"/>
</dbReference>
<evidence type="ECO:0000313" key="7">
    <source>
        <dbReference type="EMBL" id="KAK9059088.1"/>
    </source>
</evidence>
<evidence type="ECO:0000256" key="4">
    <source>
        <dbReference type="ARBA" id="ARBA00023136"/>
    </source>
</evidence>
<organism evidence="7 8">
    <name type="scientific">Deinandra increscens subsp. villosa</name>
    <dbReference type="NCBI Taxonomy" id="3103831"/>
    <lineage>
        <taxon>Eukaryota</taxon>
        <taxon>Viridiplantae</taxon>
        <taxon>Streptophyta</taxon>
        <taxon>Embryophyta</taxon>
        <taxon>Tracheophyta</taxon>
        <taxon>Spermatophyta</taxon>
        <taxon>Magnoliopsida</taxon>
        <taxon>eudicotyledons</taxon>
        <taxon>Gunneridae</taxon>
        <taxon>Pentapetalae</taxon>
        <taxon>asterids</taxon>
        <taxon>campanulids</taxon>
        <taxon>Asterales</taxon>
        <taxon>Asteraceae</taxon>
        <taxon>Asteroideae</taxon>
        <taxon>Heliantheae alliance</taxon>
        <taxon>Madieae</taxon>
        <taxon>Madiinae</taxon>
        <taxon>Deinandra</taxon>
    </lineage>
</organism>
<name>A0AAP0CR81_9ASTR</name>